<feature type="compositionally biased region" description="Basic and acidic residues" evidence="1">
    <location>
        <begin position="7"/>
        <end position="22"/>
    </location>
</feature>
<comment type="caution">
    <text evidence="2">The sequence shown here is derived from an EMBL/GenBank/DDBJ whole genome shotgun (WGS) entry which is preliminary data.</text>
</comment>
<sequence>MRTPEQVLKDHLRRRQDGDLESDLRHNYHPEVRLLSAEGIHHGHDGVRKLAEILKSYLPAGEYRYDQVLTDGNIGMLTWSGRCGEDGGIHDGVDSYVIEDDVIVAQTIHYSSQ</sequence>
<proteinExistence type="predicted"/>
<evidence type="ECO:0008006" key="4">
    <source>
        <dbReference type="Google" id="ProtNLM"/>
    </source>
</evidence>
<gene>
    <name evidence="2" type="ORF">J2S41_006005</name>
</gene>
<reference evidence="2" key="1">
    <citation type="submission" date="2023-07" db="EMBL/GenBank/DDBJ databases">
        <title>Sequencing the genomes of 1000 actinobacteria strains.</title>
        <authorList>
            <person name="Klenk H.-P."/>
        </authorList>
    </citation>
    <scope>NUCLEOTIDE SEQUENCE</scope>
    <source>
        <strain evidence="2">DSM 44707</strain>
    </source>
</reference>
<feature type="region of interest" description="Disordered" evidence="1">
    <location>
        <begin position="1"/>
        <end position="22"/>
    </location>
</feature>
<evidence type="ECO:0000313" key="2">
    <source>
        <dbReference type="EMBL" id="MDR7279227.1"/>
    </source>
</evidence>
<dbReference type="SUPFAM" id="SSF54427">
    <property type="entry name" value="NTF2-like"/>
    <property type="match status" value="1"/>
</dbReference>
<dbReference type="InterPro" id="IPR032710">
    <property type="entry name" value="NTF2-like_dom_sf"/>
</dbReference>
<dbReference type="Gene3D" id="3.10.450.50">
    <property type="match status" value="1"/>
</dbReference>
<protein>
    <recommendedName>
        <fullName evidence="4">SnoaL-like domain-containing protein</fullName>
    </recommendedName>
</protein>
<keyword evidence="3" id="KW-1185">Reference proteome</keyword>
<organism evidence="2 3">
    <name type="scientific">Catenuloplanes atrovinosus</name>
    <dbReference type="NCBI Taxonomy" id="137266"/>
    <lineage>
        <taxon>Bacteria</taxon>
        <taxon>Bacillati</taxon>
        <taxon>Actinomycetota</taxon>
        <taxon>Actinomycetes</taxon>
        <taxon>Micromonosporales</taxon>
        <taxon>Micromonosporaceae</taxon>
        <taxon>Catenuloplanes</taxon>
    </lineage>
</organism>
<dbReference type="Proteomes" id="UP001183643">
    <property type="component" value="Unassembled WGS sequence"/>
</dbReference>
<accession>A0AAE3YV73</accession>
<evidence type="ECO:0000313" key="3">
    <source>
        <dbReference type="Proteomes" id="UP001183643"/>
    </source>
</evidence>
<name>A0AAE3YV73_9ACTN</name>
<dbReference type="EMBL" id="JAVDYB010000001">
    <property type="protein sequence ID" value="MDR7279227.1"/>
    <property type="molecule type" value="Genomic_DNA"/>
</dbReference>
<evidence type="ECO:0000256" key="1">
    <source>
        <dbReference type="SAM" id="MobiDB-lite"/>
    </source>
</evidence>
<dbReference type="AlphaFoldDB" id="A0AAE3YV73"/>
<dbReference type="RefSeq" id="WP_310372664.1">
    <property type="nucleotide sequence ID" value="NZ_JAVDYB010000001.1"/>
</dbReference>